<protein>
    <submittedName>
        <fullName evidence="14">ABC transporter ATP-binding protein</fullName>
    </submittedName>
</protein>
<dbReference type="InterPro" id="IPR032781">
    <property type="entry name" value="ABC_tran_Xtn"/>
</dbReference>
<evidence type="ECO:0000256" key="7">
    <source>
        <dbReference type="ARBA" id="ARBA00022801"/>
    </source>
</evidence>
<dbReference type="GO" id="GO:0016887">
    <property type="term" value="F:ATP hydrolysis activity"/>
    <property type="evidence" value="ECO:0007669"/>
    <property type="project" value="InterPro"/>
</dbReference>
<dbReference type="Pfam" id="PF16326">
    <property type="entry name" value="ABC_tran_CTD"/>
    <property type="match status" value="1"/>
</dbReference>
<keyword evidence="10" id="KW-0694">RNA-binding</keyword>
<organism evidence="14 15">
    <name type="scientific">Clostridium baratii</name>
    <dbReference type="NCBI Taxonomy" id="1561"/>
    <lineage>
        <taxon>Bacteria</taxon>
        <taxon>Bacillati</taxon>
        <taxon>Bacillota</taxon>
        <taxon>Clostridia</taxon>
        <taxon>Eubacteriales</taxon>
        <taxon>Clostridiaceae</taxon>
        <taxon>Clostridium</taxon>
    </lineage>
</organism>
<dbReference type="PANTHER" id="PTHR42855:SF1">
    <property type="entry name" value="ABC TRANSPORTER DOMAIN-CONTAINING PROTEIN"/>
    <property type="match status" value="1"/>
</dbReference>
<evidence type="ECO:0000313" key="14">
    <source>
        <dbReference type="EMBL" id="CUP71135.1"/>
    </source>
</evidence>
<keyword evidence="11" id="KW-0648">Protein biosynthesis</keyword>
<keyword evidence="8 14" id="KW-0067">ATP-binding</keyword>
<dbReference type="GO" id="GO:0000049">
    <property type="term" value="F:tRNA binding"/>
    <property type="evidence" value="ECO:0007669"/>
    <property type="project" value="UniProtKB-KW"/>
</dbReference>
<feature type="domain" description="ABC transporter" evidence="13">
    <location>
        <begin position="317"/>
        <end position="543"/>
    </location>
</feature>
<feature type="coiled-coil region" evidence="12">
    <location>
        <begin position="569"/>
        <end position="603"/>
    </location>
</feature>
<comment type="similarity">
    <text evidence="1">Belongs to the ABC transporter superfamily. ABCF family. Translational throttle EttA subfamily.</text>
</comment>
<dbReference type="FunFam" id="3.40.50.300:FF:000183">
    <property type="entry name" value="ABC transporter ATP-binding protein yjjK"/>
    <property type="match status" value="1"/>
</dbReference>
<dbReference type="InterPro" id="IPR032524">
    <property type="entry name" value="ABC_tran_C"/>
</dbReference>
<feature type="domain" description="ABC transporter" evidence="13">
    <location>
        <begin position="4"/>
        <end position="253"/>
    </location>
</feature>
<sequence length="639" mass="73866">MNLVTLENINKSYSEKTLLKDVFLGINDGDKIGLIGINGAGKSTFLKIIAGKEDFFDGTRNQGKNIRIEYLSQDVEFNNDTTVIEQIFKGDTKEMKLLMEYEDILSKIESGDLSLNDRFIKLQSEIDTLNLWSLENEAKSILNKLGINNYSEKMVNLSGGQRKRVFLASALITPCELLILDEPTNHLDSNSIEWLEEYLNGRKGSLVMITHDRYFLDRVSNKIIELDRGNLYSYEGNYTKYLEKKVERIEIEKNQEAKRQALIRNELKWVKRGAKARTTKQKARLDRFEELVNKEYVENNTDIKINYVGSRLGKKIIEIENLNKSFHNKVIVNNFNYIFTKEDRIGIVGDNGAGKTTFLKMLEGAIKQDSGEINIGETVKIGVFSQDGKELDKNQRVIDFVREGGEYIPTDDGSKISASTLCERFLFDGSMQYSPIEKLSGGEKRRLQLLRVLMESPNFLIFDEPTNDLDIETLKILEDFLDDYAGVVVVVSHDRYFLDRVCNKIFAFEGNGNVTIYHGNHSDYLIQKEIKNNTGNNTLVNEAKVKKEKPKRENQNRQLKFSFKEQKEFKEIDKIVSDLEEKLENIQEEIELNSTNYSKLEELISEKEETELLLLEKYERQEYLNELDKKIKESKKFNN</sequence>
<evidence type="ECO:0000256" key="6">
    <source>
        <dbReference type="ARBA" id="ARBA00022741"/>
    </source>
</evidence>
<keyword evidence="2" id="KW-0963">Cytoplasm</keyword>
<evidence type="ECO:0000256" key="10">
    <source>
        <dbReference type="ARBA" id="ARBA00022884"/>
    </source>
</evidence>
<dbReference type="PANTHER" id="PTHR42855">
    <property type="entry name" value="ABC TRANSPORTER ATP-BINDING SUBUNIT"/>
    <property type="match status" value="1"/>
</dbReference>
<dbReference type="FunFam" id="3.40.50.300:FF:000011">
    <property type="entry name" value="Putative ABC transporter ATP-binding component"/>
    <property type="match status" value="1"/>
</dbReference>
<dbReference type="InterPro" id="IPR017871">
    <property type="entry name" value="ABC_transporter-like_CS"/>
</dbReference>
<evidence type="ECO:0000259" key="13">
    <source>
        <dbReference type="PROSITE" id="PS50893"/>
    </source>
</evidence>
<dbReference type="Proteomes" id="UP000095563">
    <property type="component" value="Unassembled WGS sequence"/>
</dbReference>
<dbReference type="RefSeq" id="WP_055206531.1">
    <property type="nucleotide sequence ID" value="NZ_CZBO01000001.1"/>
</dbReference>
<dbReference type="InterPro" id="IPR003439">
    <property type="entry name" value="ABC_transporter-like_ATP-bd"/>
</dbReference>
<dbReference type="PROSITE" id="PS50893">
    <property type="entry name" value="ABC_TRANSPORTER_2"/>
    <property type="match status" value="2"/>
</dbReference>
<keyword evidence="9" id="KW-0810">Translation regulation</keyword>
<keyword evidence="4" id="KW-0699">rRNA-binding</keyword>
<evidence type="ECO:0000256" key="1">
    <source>
        <dbReference type="ARBA" id="ARBA00005868"/>
    </source>
</evidence>
<dbReference type="SUPFAM" id="SSF52540">
    <property type="entry name" value="P-loop containing nucleoside triphosphate hydrolases"/>
    <property type="match status" value="2"/>
</dbReference>
<reference evidence="14 15" key="1">
    <citation type="submission" date="2015-09" db="EMBL/GenBank/DDBJ databases">
        <authorList>
            <consortium name="Pathogen Informatics"/>
        </authorList>
    </citation>
    <scope>NUCLEOTIDE SEQUENCE [LARGE SCALE GENOMIC DNA]</scope>
    <source>
        <strain evidence="14 15">2789STDY5834956</strain>
    </source>
</reference>
<dbReference type="GO" id="GO:0019843">
    <property type="term" value="F:rRNA binding"/>
    <property type="evidence" value="ECO:0007669"/>
    <property type="project" value="UniProtKB-KW"/>
</dbReference>
<keyword evidence="12" id="KW-0175">Coiled coil</keyword>
<dbReference type="GO" id="GO:0006417">
    <property type="term" value="P:regulation of translation"/>
    <property type="evidence" value="ECO:0007669"/>
    <property type="project" value="UniProtKB-KW"/>
</dbReference>
<name>A0A174QK69_9CLOT</name>
<evidence type="ECO:0000256" key="3">
    <source>
        <dbReference type="ARBA" id="ARBA00022555"/>
    </source>
</evidence>
<proteinExistence type="inferred from homology"/>
<dbReference type="PROSITE" id="PS00211">
    <property type="entry name" value="ABC_TRANSPORTER_1"/>
    <property type="match status" value="2"/>
</dbReference>
<dbReference type="EMBL" id="CZBO01000001">
    <property type="protein sequence ID" value="CUP71135.1"/>
    <property type="molecule type" value="Genomic_DNA"/>
</dbReference>
<dbReference type="GO" id="GO:0005524">
    <property type="term" value="F:ATP binding"/>
    <property type="evidence" value="ECO:0007669"/>
    <property type="project" value="UniProtKB-KW"/>
</dbReference>
<dbReference type="InterPro" id="IPR051309">
    <property type="entry name" value="ABCF_ATPase"/>
</dbReference>
<dbReference type="Pfam" id="PF12848">
    <property type="entry name" value="ABC_tran_Xtn"/>
    <property type="match status" value="1"/>
</dbReference>
<evidence type="ECO:0000256" key="12">
    <source>
        <dbReference type="SAM" id="Coils"/>
    </source>
</evidence>
<keyword evidence="3" id="KW-0820">tRNA-binding</keyword>
<dbReference type="GO" id="GO:0006412">
    <property type="term" value="P:translation"/>
    <property type="evidence" value="ECO:0007669"/>
    <property type="project" value="UniProtKB-KW"/>
</dbReference>
<dbReference type="InterPro" id="IPR027417">
    <property type="entry name" value="P-loop_NTPase"/>
</dbReference>
<accession>A0A174QK69</accession>
<dbReference type="AlphaFoldDB" id="A0A174QK69"/>
<evidence type="ECO:0000256" key="9">
    <source>
        <dbReference type="ARBA" id="ARBA00022845"/>
    </source>
</evidence>
<dbReference type="Pfam" id="PF00005">
    <property type="entry name" value="ABC_tran"/>
    <property type="match status" value="2"/>
</dbReference>
<evidence type="ECO:0000313" key="15">
    <source>
        <dbReference type="Proteomes" id="UP000095563"/>
    </source>
</evidence>
<dbReference type="SMART" id="SM00382">
    <property type="entry name" value="AAA"/>
    <property type="match status" value="2"/>
</dbReference>
<dbReference type="InterPro" id="IPR003593">
    <property type="entry name" value="AAA+_ATPase"/>
</dbReference>
<evidence type="ECO:0000256" key="5">
    <source>
        <dbReference type="ARBA" id="ARBA00022737"/>
    </source>
</evidence>
<keyword evidence="7" id="KW-0378">Hydrolase</keyword>
<keyword evidence="5" id="KW-0677">Repeat</keyword>
<evidence type="ECO:0000256" key="11">
    <source>
        <dbReference type="ARBA" id="ARBA00022917"/>
    </source>
</evidence>
<dbReference type="GO" id="GO:0003677">
    <property type="term" value="F:DNA binding"/>
    <property type="evidence" value="ECO:0007669"/>
    <property type="project" value="InterPro"/>
</dbReference>
<evidence type="ECO:0000256" key="2">
    <source>
        <dbReference type="ARBA" id="ARBA00022490"/>
    </source>
</evidence>
<evidence type="ECO:0000256" key="4">
    <source>
        <dbReference type="ARBA" id="ARBA00022730"/>
    </source>
</evidence>
<gene>
    <name evidence="14" type="ORF">ERS852568_00511</name>
</gene>
<keyword evidence="6" id="KW-0547">Nucleotide-binding</keyword>
<evidence type="ECO:0000256" key="8">
    <source>
        <dbReference type="ARBA" id="ARBA00022840"/>
    </source>
</evidence>
<dbReference type="Gene3D" id="3.40.50.300">
    <property type="entry name" value="P-loop containing nucleotide triphosphate hydrolases"/>
    <property type="match status" value="2"/>
</dbReference>
<dbReference type="CDD" id="cd03221">
    <property type="entry name" value="ABCF_EF-3"/>
    <property type="match status" value="2"/>
</dbReference>